<feature type="region of interest" description="Disordered" evidence="1">
    <location>
        <begin position="175"/>
        <end position="205"/>
    </location>
</feature>
<protein>
    <recommendedName>
        <fullName evidence="2">Myb/SANT-like DNA-binding domain-containing protein</fullName>
    </recommendedName>
</protein>
<sequence length="293" mass="32402">MAIDPGEASIADLEREKDHPIGQDVIEAVESSMEWTQKKMSHKWNDEETKWFICAMEELVVEGQRADAGQFKPGSFEKLSKKMLEKFSASGITAKHCKNKHKRLKEKYQSAADMVACSGFGFYTPGKPFHLYPRLEAIFGKDRANGGFAMSGGDAEETIQESSLPMKDDDTDMLNLGGQDSDSQFESSPIGSSSGAKRAIPNSTKRTRSEDAMIILAESMQTVVGKHIQVLANALSGVNEEVNIGRTLNKLGFSTEEIVAIALKFGQQPQLKDIFWSLEDVQKAEYVKAIMHN</sequence>
<dbReference type="PANTHER" id="PTHR46250">
    <property type="entry name" value="MYB/SANT-LIKE DNA-BINDING DOMAIN PROTEIN-RELATED"/>
    <property type="match status" value="1"/>
</dbReference>
<name>A0ABU6RV31_9FABA</name>
<evidence type="ECO:0000259" key="2">
    <source>
        <dbReference type="Pfam" id="PF13837"/>
    </source>
</evidence>
<organism evidence="3 4">
    <name type="scientific">Stylosanthes scabra</name>
    <dbReference type="NCBI Taxonomy" id="79078"/>
    <lineage>
        <taxon>Eukaryota</taxon>
        <taxon>Viridiplantae</taxon>
        <taxon>Streptophyta</taxon>
        <taxon>Embryophyta</taxon>
        <taxon>Tracheophyta</taxon>
        <taxon>Spermatophyta</taxon>
        <taxon>Magnoliopsida</taxon>
        <taxon>eudicotyledons</taxon>
        <taxon>Gunneridae</taxon>
        <taxon>Pentapetalae</taxon>
        <taxon>rosids</taxon>
        <taxon>fabids</taxon>
        <taxon>Fabales</taxon>
        <taxon>Fabaceae</taxon>
        <taxon>Papilionoideae</taxon>
        <taxon>50 kb inversion clade</taxon>
        <taxon>dalbergioids sensu lato</taxon>
        <taxon>Dalbergieae</taxon>
        <taxon>Pterocarpus clade</taxon>
        <taxon>Stylosanthes</taxon>
    </lineage>
</organism>
<proteinExistence type="predicted"/>
<dbReference type="InterPro" id="IPR044822">
    <property type="entry name" value="Myb_DNA-bind_4"/>
</dbReference>
<evidence type="ECO:0000256" key="1">
    <source>
        <dbReference type="SAM" id="MobiDB-lite"/>
    </source>
</evidence>
<dbReference type="PANTHER" id="PTHR46250:SF18">
    <property type="entry name" value="MYB_SANT-LIKE DOMAIN-CONTAINING PROTEIN"/>
    <property type="match status" value="1"/>
</dbReference>
<evidence type="ECO:0000313" key="3">
    <source>
        <dbReference type="EMBL" id="MED6127784.1"/>
    </source>
</evidence>
<gene>
    <name evidence="3" type="ORF">PIB30_091465</name>
</gene>
<comment type="caution">
    <text evidence="3">The sequence shown here is derived from an EMBL/GenBank/DDBJ whole genome shotgun (WGS) entry which is preliminary data.</text>
</comment>
<feature type="compositionally biased region" description="Polar residues" evidence="1">
    <location>
        <begin position="178"/>
        <end position="195"/>
    </location>
</feature>
<keyword evidence="4" id="KW-1185">Reference proteome</keyword>
<reference evidence="3 4" key="1">
    <citation type="journal article" date="2023" name="Plants (Basel)">
        <title>Bridging the Gap: Combining Genomics and Transcriptomics Approaches to Understand Stylosanthes scabra, an Orphan Legume from the Brazilian Caatinga.</title>
        <authorList>
            <person name="Ferreira-Neto J.R.C."/>
            <person name="da Silva M.D."/>
            <person name="Binneck E."/>
            <person name="de Melo N.F."/>
            <person name="da Silva R.H."/>
            <person name="de Melo A.L.T.M."/>
            <person name="Pandolfi V."/>
            <person name="Bustamante F.O."/>
            <person name="Brasileiro-Vidal A.C."/>
            <person name="Benko-Iseppon A.M."/>
        </authorList>
    </citation>
    <scope>NUCLEOTIDE SEQUENCE [LARGE SCALE GENOMIC DNA]</scope>
    <source>
        <tissue evidence="3">Leaves</tissue>
    </source>
</reference>
<accession>A0ABU6RV31</accession>
<dbReference type="EMBL" id="JASCZI010032035">
    <property type="protein sequence ID" value="MED6127784.1"/>
    <property type="molecule type" value="Genomic_DNA"/>
</dbReference>
<dbReference type="Pfam" id="PF13837">
    <property type="entry name" value="Myb_DNA-bind_4"/>
    <property type="match status" value="1"/>
</dbReference>
<evidence type="ECO:0000313" key="4">
    <source>
        <dbReference type="Proteomes" id="UP001341840"/>
    </source>
</evidence>
<dbReference type="Proteomes" id="UP001341840">
    <property type="component" value="Unassembled WGS sequence"/>
</dbReference>
<feature type="domain" description="Myb/SANT-like DNA-binding" evidence="2">
    <location>
        <begin position="41"/>
        <end position="114"/>
    </location>
</feature>